<accession>A0ABR2RE75</accession>
<protein>
    <submittedName>
        <fullName evidence="1">Uncharacterized protein</fullName>
    </submittedName>
</protein>
<keyword evidence="2" id="KW-1185">Reference proteome</keyword>
<evidence type="ECO:0000313" key="2">
    <source>
        <dbReference type="Proteomes" id="UP001396334"/>
    </source>
</evidence>
<dbReference type="PANTHER" id="PTHR31300">
    <property type="entry name" value="LIPASE"/>
    <property type="match status" value="1"/>
</dbReference>
<dbReference type="Pfam" id="PF04788">
    <property type="entry name" value="DUF620"/>
    <property type="match status" value="1"/>
</dbReference>
<gene>
    <name evidence="1" type="ORF">V6N11_043921</name>
</gene>
<dbReference type="Proteomes" id="UP001396334">
    <property type="component" value="Unassembled WGS sequence"/>
</dbReference>
<dbReference type="PANTHER" id="PTHR31300:SF2">
    <property type="entry name" value="LIPASE-LIKE PROTEIN"/>
    <property type="match status" value="1"/>
</dbReference>
<sequence length="134" mass="15658">MKLKKLKLQTSSSILSFEIECHCKTKTLTLEWTPTIWTIVYRFHSNDRSECPAEIIRYVLFGYFSKKTGLLVHMEDSHLTRIQSNGGDTVYWETTLNSHLHDYQPVESIMIAHFGRSVITLFRFEEVAMSHTKT</sequence>
<comment type="caution">
    <text evidence="1">The sequence shown here is derived from an EMBL/GenBank/DDBJ whole genome shotgun (WGS) entry which is preliminary data.</text>
</comment>
<reference evidence="1 2" key="1">
    <citation type="journal article" date="2024" name="G3 (Bethesda)">
        <title>Genome assembly of Hibiscus sabdariffa L. provides insights into metabolisms of medicinal natural products.</title>
        <authorList>
            <person name="Kim T."/>
        </authorList>
    </citation>
    <scope>NUCLEOTIDE SEQUENCE [LARGE SCALE GENOMIC DNA]</scope>
    <source>
        <strain evidence="1">TK-2024</strain>
        <tissue evidence="1">Old leaves</tissue>
    </source>
</reference>
<evidence type="ECO:0000313" key="1">
    <source>
        <dbReference type="EMBL" id="KAK9011064.1"/>
    </source>
</evidence>
<name>A0ABR2RE75_9ROSI</name>
<organism evidence="1 2">
    <name type="scientific">Hibiscus sabdariffa</name>
    <name type="common">roselle</name>
    <dbReference type="NCBI Taxonomy" id="183260"/>
    <lineage>
        <taxon>Eukaryota</taxon>
        <taxon>Viridiplantae</taxon>
        <taxon>Streptophyta</taxon>
        <taxon>Embryophyta</taxon>
        <taxon>Tracheophyta</taxon>
        <taxon>Spermatophyta</taxon>
        <taxon>Magnoliopsida</taxon>
        <taxon>eudicotyledons</taxon>
        <taxon>Gunneridae</taxon>
        <taxon>Pentapetalae</taxon>
        <taxon>rosids</taxon>
        <taxon>malvids</taxon>
        <taxon>Malvales</taxon>
        <taxon>Malvaceae</taxon>
        <taxon>Malvoideae</taxon>
        <taxon>Hibiscus</taxon>
    </lineage>
</organism>
<dbReference type="InterPro" id="IPR006873">
    <property type="entry name" value="DUF620"/>
</dbReference>
<dbReference type="EMBL" id="JBBPBN010000023">
    <property type="protein sequence ID" value="KAK9011064.1"/>
    <property type="molecule type" value="Genomic_DNA"/>
</dbReference>
<proteinExistence type="predicted"/>